<gene>
    <name evidence="8" type="ORF">PVT68_09600</name>
</gene>
<name>A0ABY8N9C9_9GAMM</name>
<comment type="similarity">
    <text evidence="2">Belongs to the UPF0719 family.</text>
</comment>
<keyword evidence="5 7" id="KW-1133">Transmembrane helix</keyword>
<evidence type="ECO:0000256" key="4">
    <source>
        <dbReference type="ARBA" id="ARBA00022692"/>
    </source>
</evidence>
<reference evidence="8 9" key="1">
    <citation type="submission" date="2023-02" db="EMBL/GenBank/DDBJ databases">
        <title>Description and genomic characterization of Microbulbifer bruguierae sp. nov., isolated from the sediment of mangrove plant Bruguiera sexangula.</title>
        <authorList>
            <person name="Long M."/>
        </authorList>
    </citation>
    <scope>NUCLEOTIDE SEQUENCE [LARGE SCALE GENOMIC DNA]</scope>
    <source>
        <strain evidence="8 9">H12</strain>
    </source>
</reference>
<evidence type="ECO:0000256" key="2">
    <source>
        <dbReference type="ARBA" id="ARBA00005779"/>
    </source>
</evidence>
<evidence type="ECO:0000256" key="7">
    <source>
        <dbReference type="SAM" id="Phobius"/>
    </source>
</evidence>
<sequence length="76" mass="8315">MQSEFLTATLFNLGINLIYTVLAIFVGMVALLIIDKKLLKQVDIQQELKKGNIAVAIFASTILVFVAMIISFGLKG</sequence>
<proteinExistence type="inferred from homology"/>
<organism evidence="8 9">
    <name type="scientific">Microbulbifer bruguierae</name>
    <dbReference type="NCBI Taxonomy" id="3029061"/>
    <lineage>
        <taxon>Bacteria</taxon>
        <taxon>Pseudomonadati</taxon>
        <taxon>Pseudomonadota</taxon>
        <taxon>Gammaproteobacteria</taxon>
        <taxon>Cellvibrionales</taxon>
        <taxon>Microbulbiferaceae</taxon>
        <taxon>Microbulbifer</taxon>
    </lineage>
</organism>
<keyword evidence="4 7" id="KW-0812">Transmembrane</keyword>
<comment type="subcellular location">
    <subcellularLocation>
        <location evidence="1">Cell membrane</location>
        <topology evidence="1">Multi-pass membrane protein</topology>
    </subcellularLocation>
</comment>
<evidence type="ECO:0000256" key="3">
    <source>
        <dbReference type="ARBA" id="ARBA00022475"/>
    </source>
</evidence>
<dbReference type="EMBL" id="CP118605">
    <property type="protein sequence ID" value="WGL15034.1"/>
    <property type="molecule type" value="Genomic_DNA"/>
</dbReference>
<evidence type="ECO:0000313" key="8">
    <source>
        <dbReference type="EMBL" id="WGL15034.1"/>
    </source>
</evidence>
<dbReference type="RefSeq" id="WP_280317511.1">
    <property type="nucleotide sequence ID" value="NZ_CP118605.1"/>
</dbReference>
<dbReference type="Proteomes" id="UP001236500">
    <property type="component" value="Chromosome"/>
</dbReference>
<accession>A0ABY8N9C9</accession>
<dbReference type="InterPro" id="IPR007140">
    <property type="entry name" value="DUF350"/>
</dbReference>
<evidence type="ECO:0000256" key="6">
    <source>
        <dbReference type="ARBA" id="ARBA00023136"/>
    </source>
</evidence>
<keyword evidence="6 7" id="KW-0472">Membrane</keyword>
<evidence type="ECO:0000256" key="5">
    <source>
        <dbReference type="ARBA" id="ARBA00022989"/>
    </source>
</evidence>
<keyword evidence="9" id="KW-1185">Reference proteome</keyword>
<dbReference type="Pfam" id="PF03994">
    <property type="entry name" value="DUF350"/>
    <property type="match status" value="1"/>
</dbReference>
<evidence type="ECO:0000313" key="9">
    <source>
        <dbReference type="Proteomes" id="UP001236500"/>
    </source>
</evidence>
<feature type="transmembrane region" description="Helical" evidence="7">
    <location>
        <begin position="53"/>
        <end position="74"/>
    </location>
</feature>
<protein>
    <submittedName>
        <fullName evidence="8">DUF350 domain-containing protein</fullName>
    </submittedName>
</protein>
<keyword evidence="3" id="KW-1003">Cell membrane</keyword>
<feature type="transmembrane region" description="Helical" evidence="7">
    <location>
        <begin position="13"/>
        <end position="33"/>
    </location>
</feature>
<evidence type="ECO:0000256" key="1">
    <source>
        <dbReference type="ARBA" id="ARBA00004651"/>
    </source>
</evidence>